<dbReference type="SUPFAM" id="SSF52540">
    <property type="entry name" value="P-loop containing nucleoside triphosphate hydrolases"/>
    <property type="match status" value="1"/>
</dbReference>
<sequence length="379" mass="42324">MDTPLSFAHNGRMTGLDLSSQTNHYARLLAALRRATQRRASDVHLVVGLPPMFRIDGELVADSDTSLGREDVRSLVYSLLSEGQREEFERDWQLCVSIFLPDMGHFRVTVYFHMGNVEASIRVCPLSLRTPQELGLPEIMHKLVEKRSGLILITGPTGSGKTTTFNCMIDMINRQRRCKIITVEDPVEFVHENRLSLIVQQQVHSDTRSFSKALVHILRQDPDVIGVGEMRDLETISTALTAAETGHLVIATLHTPDAVQTVDRIVDAFPGDTQAQIQTQLAACLVAVVAQQLLPRVDADGRKLATEVLINNAAVRSQIRERKSNMLRSTMQTSRKEGMQLMERSLLDLYQSGVITYDTALAHAHSPEIIQQLMAPEKK</sequence>
<comment type="similarity">
    <text evidence="1">Belongs to the GSP E family.</text>
</comment>
<dbReference type="KEGG" id="ccot:CCAX7_37540"/>
<dbReference type="InterPro" id="IPR003593">
    <property type="entry name" value="AAA+_ATPase"/>
</dbReference>
<evidence type="ECO:0000256" key="1">
    <source>
        <dbReference type="ARBA" id="ARBA00006611"/>
    </source>
</evidence>
<dbReference type="SMART" id="SM00382">
    <property type="entry name" value="AAA"/>
    <property type="match status" value="1"/>
</dbReference>
<gene>
    <name evidence="2" type="ORF">CCAX7_37540</name>
</gene>
<accession>A0A402D178</accession>
<name>A0A402D178_9BACT</name>
<dbReference type="InterPro" id="IPR006321">
    <property type="entry name" value="PilT/PilU"/>
</dbReference>
<proteinExistence type="inferred from homology"/>
<dbReference type="Gene3D" id="3.40.50.300">
    <property type="entry name" value="P-loop containing nucleotide triphosphate hydrolases"/>
    <property type="match status" value="1"/>
</dbReference>
<dbReference type="AlphaFoldDB" id="A0A402D178"/>
<dbReference type="InterPro" id="IPR027417">
    <property type="entry name" value="P-loop_NTPase"/>
</dbReference>
<evidence type="ECO:0000313" key="3">
    <source>
        <dbReference type="Proteomes" id="UP000287394"/>
    </source>
</evidence>
<dbReference type="InterPro" id="IPR050921">
    <property type="entry name" value="T4SS_GSP_E_ATPase"/>
</dbReference>
<dbReference type="CDD" id="cd01131">
    <property type="entry name" value="PilT"/>
    <property type="match status" value="1"/>
</dbReference>
<dbReference type="EMBL" id="AP025739">
    <property type="protein sequence ID" value="BDI31703.1"/>
    <property type="molecule type" value="Genomic_DNA"/>
</dbReference>
<dbReference type="RefSeq" id="WP_218025691.1">
    <property type="nucleotide sequence ID" value="NZ_AP025739.1"/>
</dbReference>
<dbReference type="NCBIfam" id="TIGR01420">
    <property type="entry name" value="pilT_fam"/>
    <property type="match status" value="1"/>
</dbReference>
<protein>
    <submittedName>
        <fullName evidence="2">Twitching motility protein PilT</fullName>
    </submittedName>
</protein>
<dbReference type="Pfam" id="PF00437">
    <property type="entry name" value="T2SSE"/>
    <property type="match status" value="1"/>
</dbReference>
<dbReference type="InterPro" id="IPR001482">
    <property type="entry name" value="T2SS/T4SS_dom"/>
</dbReference>
<reference evidence="2 3" key="1">
    <citation type="journal article" date="2019" name="Int. J. Syst. Evol. Microbiol.">
        <title>Capsulimonas corticalis gen. nov., sp. nov., an aerobic capsulated bacterium, of a novel bacterial order, Capsulimonadales ord. nov., of the class Armatimonadia of the phylum Armatimonadetes.</title>
        <authorList>
            <person name="Li J."/>
            <person name="Kudo C."/>
            <person name="Tonouchi A."/>
        </authorList>
    </citation>
    <scope>NUCLEOTIDE SEQUENCE [LARGE SCALE GENOMIC DNA]</scope>
    <source>
        <strain evidence="2 3">AX-7</strain>
    </source>
</reference>
<dbReference type="PANTHER" id="PTHR30486">
    <property type="entry name" value="TWITCHING MOTILITY PROTEIN PILT"/>
    <property type="match status" value="1"/>
</dbReference>
<organism evidence="2 3">
    <name type="scientific">Capsulimonas corticalis</name>
    <dbReference type="NCBI Taxonomy" id="2219043"/>
    <lineage>
        <taxon>Bacteria</taxon>
        <taxon>Bacillati</taxon>
        <taxon>Armatimonadota</taxon>
        <taxon>Armatimonadia</taxon>
        <taxon>Capsulimonadales</taxon>
        <taxon>Capsulimonadaceae</taxon>
        <taxon>Capsulimonas</taxon>
    </lineage>
</organism>
<dbReference type="Gene3D" id="3.30.450.90">
    <property type="match status" value="1"/>
</dbReference>
<keyword evidence="3" id="KW-1185">Reference proteome</keyword>
<dbReference type="GO" id="GO:0016887">
    <property type="term" value="F:ATP hydrolysis activity"/>
    <property type="evidence" value="ECO:0007669"/>
    <property type="project" value="InterPro"/>
</dbReference>
<dbReference type="GO" id="GO:0005524">
    <property type="term" value="F:ATP binding"/>
    <property type="evidence" value="ECO:0007669"/>
    <property type="project" value="InterPro"/>
</dbReference>
<evidence type="ECO:0000313" key="2">
    <source>
        <dbReference type="EMBL" id="BDI31703.1"/>
    </source>
</evidence>
<dbReference type="Proteomes" id="UP000287394">
    <property type="component" value="Chromosome"/>
</dbReference>